<dbReference type="EMBL" id="BAAAID010000102">
    <property type="protein sequence ID" value="GAA0957254.1"/>
    <property type="molecule type" value="Genomic_DNA"/>
</dbReference>
<feature type="coiled-coil region" evidence="1">
    <location>
        <begin position="30"/>
        <end position="57"/>
    </location>
</feature>
<protein>
    <submittedName>
        <fullName evidence="2">Uncharacterized protein</fullName>
    </submittedName>
</protein>
<gene>
    <name evidence="2" type="ORF">GCM10009575_087780</name>
</gene>
<keyword evidence="1" id="KW-0175">Coiled coil</keyword>
<dbReference type="Proteomes" id="UP001500418">
    <property type="component" value="Unassembled WGS sequence"/>
</dbReference>
<organism evidence="2 3">
    <name type="scientific">Streptomyces rhizosphaericus</name>
    <dbReference type="NCBI Taxonomy" id="114699"/>
    <lineage>
        <taxon>Bacteria</taxon>
        <taxon>Bacillati</taxon>
        <taxon>Actinomycetota</taxon>
        <taxon>Actinomycetes</taxon>
        <taxon>Kitasatosporales</taxon>
        <taxon>Streptomycetaceae</taxon>
        <taxon>Streptomyces</taxon>
        <taxon>Streptomyces violaceusniger group</taxon>
    </lineage>
</organism>
<evidence type="ECO:0000313" key="3">
    <source>
        <dbReference type="Proteomes" id="UP001500418"/>
    </source>
</evidence>
<sequence>MTRMSVYEKAKLLEDHASRIADGEDSQRQATRVSSRLLELRSQLNQLRSQLAVTQALQSRGAGLDIDLSGIDDGRAGFERSLGPSGLPSNQVFNTAKKKTQAVTDRLAEENQAAWSAWTEQLLAELPLARISMLVELEAEKQASKRQFELERIARGKASKEAITTFATTYAGLAELLQDTQDPPEVLVDLLNRLREQPGLTLSDVTDEEIALLRECRMDAHITLKRKGS</sequence>
<proteinExistence type="predicted"/>
<reference evidence="3" key="1">
    <citation type="journal article" date="2019" name="Int. J. Syst. Evol. Microbiol.">
        <title>The Global Catalogue of Microorganisms (GCM) 10K type strain sequencing project: providing services to taxonomists for standard genome sequencing and annotation.</title>
        <authorList>
            <consortium name="The Broad Institute Genomics Platform"/>
            <consortium name="The Broad Institute Genome Sequencing Center for Infectious Disease"/>
            <person name="Wu L."/>
            <person name="Ma J."/>
        </authorList>
    </citation>
    <scope>NUCLEOTIDE SEQUENCE [LARGE SCALE GENOMIC DNA]</scope>
    <source>
        <strain evidence="3">JCM 11444</strain>
    </source>
</reference>
<accession>A0ABP4BZ34</accession>
<name>A0ABP4BZ34_9ACTN</name>
<evidence type="ECO:0000256" key="1">
    <source>
        <dbReference type="SAM" id="Coils"/>
    </source>
</evidence>
<keyword evidence="3" id="KW-1185">Reference proteome</keyword>
<comment type="caution">
    <text evidence="2">The sequence shown here is derived from an EMBL/GenBank/DDBJ whole genome shotgun (WGS) entry which is preliminary data.</text>
</comment>
<evidence type="ECO:0000313" key="2">
    <source>
        <dbReference type="EMBL" id="GAA0957254.1"/>
    </source>
</evidence>